<dbReference type="EMBL" id="VIEB01000062">
    <property type="protein sequence ID" value="TQE09069.1"/>
    <property type="molecule type" value="Genomic_DNA"/>
</dbReference>
<keyword evidence="3" id="KW-1185">Reference proteome</keyword>
<reference evidence="2 3" key="1">
    <citation type="journal article" date="2019" name="G3 (Bethesda)">
        <title>Sequencing of a Wild Apple (Malus baccata) Genome Unravels the Differences Between Cultivated and Wild Apple Species Regarding Disease Resistance and Cold Tolerance.</title>
        <authorList>
            <person name="Chen X."/>
        </authorList>
    </citation>
    <scope>NUCLEOTIDE SEQUENCE [LARGE SCALE GENOMIC DNA]</scope>
    <source>
        <strain evidence="3">cv. Shandingzi</strain>
        <tissue evidence="2">Leaves</tissue>
    </source>
</reference>
<dbReference type="GO" id="GO:0006351">
    <property type="term" value="P:DNA-templated transcription"/>
    <property type="evidence" value="ECO:0007669"/>
    <property type="project" value="InterPro"/>
</dbReference>
<feature type="domain" description="DNA-directed RNA polymerase II subunit RPB9-like zinc ribbon" evidence="1">
    <location>
        <begin position="2"/>
        <end position="55"/>
    </location>
</feature>
<comment type="caution">
    <text evidence="2">The sequence shown here is derived from an EMBL/GenBank/DDBJ whole genome shotgun (WGS) entry which is preliminary data.</text>
</comment>
<evidence type="ECO:0000313" key="3">
    <source>
        <dbReference type="Proteomes" id="UP000315295"/>
    </source>
</evidence>
<gene>
    <name evidence="2" type="ORF">C1H46_005452</name>
</gene>
<dbReference type="Proteomes" id="UP000315295">
    <property type="component" value="Unassembled WGS sequence"/>
</dbReference>
<sequence length="178" mass="20546">MEFCPGCGIMLQYELLNMHDARFFCPTCPYVAYVDRKVKTKRRQHLVKKEIQPILTLDDYKNAPKTEGLPSRHSWLSRIRLSYKKGLRSLEAYLARGRKKLAGRSQTDTNSSSVRTRPESSVLEWRLVTGSGGSMVRGITEVMRWCGCVTVAPSQCKKMKMKDFEMREFESLGSRVKW</sequence>
<dbReference type="SMART" id="SM00661">
    <property type="entry name" value="RPOL9"/>
    <property type="match status" value="1"/>
</dbReference>
<dbReference type="STRING" id="106549.A0A540NDE9"/>
<dbReference type="InterPro" id="IPR001529">
    <property type="entry name" value="Zn_ribbon_RPB9"/>
</dbReference>
<proteinExistence type="predicted"/>
<evidence type="ECO:0000259" key="1">
    <source>
        <dbReference type="SMART" id="SM00661"/>
    </source>
</evidence>
<accession>A0A540NDE9</accession>
<organism evidence="2 3">
    <name type="scientific">Malus baccata</name>
    <name type="common">Siberian crab apple</name>
    <name type="synonym">Pyrus baccata</name>
    <dbReference type="NCBI Taxonomy" id="106549"/>
    <lineage>
        <taxon>Eukaryota</taxon>
        <taxon>Viridiplantae</taxon>
        <taxon>Streptophyta</taxon>
        <taxon>Embryophyta</taxon>
        <taxon>Tracheophyta</taxon>
        <taxon>Spermatophyta</taxon>
        <taxon>Magnoliopsida</taxon>
        <taxon>eudicotyledons</taxon>
        <taxon>Gunneridae</taxon>
        <taxon>Pentapetalae</taxon>
        <taxon>rosids</taxon>
        <taxon>fabids</taxon>
        <taxon>Rosales</taxon>
        <taxon>Rosaceae</taxon>
        <taxon>Amygdaloideae</taxon>
        <taxon>Maleae</taxon>
        <taxon>Malus</taxon>
    </lineage>
</organism>
<dbReference type="AlphaFoldDB" id="A0A540NDE9"/>
<name>A0A540NDE9_MALBA</name>
<protein>
    <recommendedName>
        <fullName evidence="1">DNA-directed RNA polymerase II subunit RPB9-like zinc ribbon domain-containing protein</fullName>
    </recommendedName>
</protein>
<evidence type="ECO:0000313" key="2">
    <source>
        <dbReference type="EMBL" id="TQE09069.1"/>
    </source>
</evidence>